<gene>
    <name evidence="2" type="ORF">BRADI_2g47403v3</name>
</gene>
<feature type="compositionally biased region" description="Low complexity" evidence="1">
    <location>
        <begin position="44"/>
        <end position="54"/>
    </location>
</feature>
<dbReference type="Gramene" id="PNT72652">
    <property type="protein sequence ID" value="PNT72652"/>
    <property type="gene ID" value="BRADI_2g47403v3"/>
</dbReference>
<organism evidence="2">
    <name type="scientific">Brachypodium distachyon</name>
    <name type="common">Purple false brome</name>
    <name type="synonym">Trachynia distachya</name>
    <dbReference type="NCBI Taxonomy" id="15368"/>
    <lineage>
        <taxon>Eukaryota</taxon>
        <taxon>Viridiplantae</taxon>
        <taxon>Streptophyta</taxon>
        <taxon>Embryophyta</taxon>
        <taxon>Tracheophyta</taxon>
        <taxon>Spermatophyta</taxon>
        <taxon>Magnoliopsida</taxon>
        <taxon>Liliopsida</taxon>
        <taxon>Poales</taxon>
        <taxon>Poaceae</taxon>
        <taxon>BOP clade</taxon>
        <taxon>Pooideae</taxon>
        <taxon>Stipodae</taxon>
        <taxon>Brachypodieae</taxon>
        <taxon>Brachypodium</taxon>
    </lineage>
</organism>
<dbReference type="InParanoid" id="A0A2K2DEE4"/>
<dbReference type="OrthoDB" id="6500128at2759"/>
<dbReference type="EMBL" id="CM000881">
    <property type="protein sequence ID" value="PNT72652.1"/>
    <property type="molecule type" value="Genomic_DNA"/>
</dbReference>
<dbReference type="AlphaFoldDB" id="A0A2K2DEE4"/>
<keyword evidence="4" id="KW-1185">Reference proteome</keyword>
<dbReference type="EnsemblPlants" id="PNT72652">
    <property type="protein sequence ID" value="PNT72652"/>
    <property type="gene ID" value="BRADI_2g47403v3"/>
</dbReference>
<reference evidence="2" key="2">
    <citation type="submission" date="2017-06" db="EMBL/GenBank/DDBJ databases">
        <title>WGS assembly of Brachypodium distachyon.</title>
        <authorList>
            <consortium name="The International Brachypodium Initiative"/>
            <person name="Lucas S."/>
            <person name="Harmon-Smith M."/>
            <person name="Lail K."/>
            <person name="Tice H."/>
            <person name="Grimwood J."/>
            <person name="Bruce D."/>
            <person name="Barry K."/>
            <person name="Shu S."/>
            <person name="Lindquist E."/>
            <person name="Wang M."/>
            <person name="Pitluck S."/>
            <person name="Vogel J.P."/>
            <person name="Garvin D.F."/>
            <person name="Mockler T.C."/>
            <person name="Schmutz J."/>
            <person name="Rokhsar D."/>
            <person name="Bevan M.W."/>
        </authorList>
    </citation>
    <scope>NUCLEOTIDE SEQUENCE</scope>
    <source>
        <strain evidence="2">Bd21</strain>
    </source>
</reference>
<evidence type="ECO:0000256" key="1">
    <source>
        <dbReference type="SAM" id="MobiDB-lite"/>
    </source>
</evidence>
<feature type="region of interest" description="Disordered" evidence="1">
    <location>
        <begin position="26"/>
        <end position="79"/>
    </location>
</feature>
<proteinExistence type="predicted"/>
<dbReference type="Proteomes" id="UP000008810">
    <property type="component" value="Chromosome 2"/>
</dbReference>
<sequence length="128" mass="13962">MVQRQPNASLAELVVAEAPFRIPERAAQWSRPPLPSSSPPPFGRPRLNRQGRALAARRRRRLPWGCTPAAPHPWAMDPRSAGLASSGQVLRLAVRRTRVRRLWSSGANRGIAGAVLLCCPRPGFCASA</sequence>
<feature type="compositionally biased region" description="Pro residues" evidence="1">
    <location>
        <begin position="32"/>
        <end position="43"/>
    </location>
</feature>
<protein>
    <submittedName>
        <fullName evidence="2 3">Uncharacterized protein</fullName>
    </submittedName>
</protein>
<evidence type="ECO:0000313" key="4">
    <source>
        <dbReference type="Proteomes" id="UP000008810"/>
    </source>
</evidence>
<evidence type="ECO:0000313" key="2">
    <source>
        <dbReference type="EMBL" id="PNT72652.1"/>
    </source>
</evidence>
<accession>A0A2K2DEE4</accession>
<name>A0A2K2DEE4_BRADI</name>
<reference evidence="2 3" key="1">
    <citation type="journal article" date="2010" name="Nature">
        <title>Genome sequencing and analysis of the model grass Brachypodium distachyon.</title>
        <authorList>
            <consortium name="International Brachypodium Initiative"/>
        </authorList>
    </citation>
    <scope>NUCLEOTIDE SEQUENCE [LARGE SCALE GENOMIC DNA]</scope>
    <source>
        <strain evidence="2 3">Bd21</strain>
    </source>
</reference>
<reference evidence="3" key="3">
    <citation type="submission" date="2018-08" db="UniProtKB">
        <authorList>
            <consortium name="EnsemblPlants"/>
        </authorList>
    </citation>
    <scope>IDENTIFICATION</scope>
    <source>
        <strain evidence="3">cv. Bd21</strain>
    </source>
</reference>
<evidence type="ECO:0000313" key="3">
    <source>
        <dbReference type="EnsemblPlants" id="PNT72652"/>
    </source>
</evidence>